<evidence type="ECO:0000313" key="2">
    <source>
        <dbReference type="Proteomes" id="UP001497623"/>
    </source>
</evidence>
<dbReference type="EMBL" id="CAXKWB010000001">
    <property type="protein sequence ID" value="CAL4058543.1"/>
    <property type="molecule type" value="Genomic_DNA"/>
</dbReference>
<protein>
    <submittedName>
        <fullName evidence="1">Uncharacterized protein</fullName>
    </submittedName>
</protein>
<proteinExistence type="predicted"/>
<keyword evidence="2" id="KW-1185">Reference proteome</keyword>
<sequence>MKYYNTKTEQIPPHSHYTMSKVVSQLIVVMLKLKHLSTFLCEMNNHNNILPQKNMFNMHIKVLLIFILRLNTYFKYMHFTTENLPYLKIFPLNIDRNIML</sequence>
<dbReference type="Proteomes" id="UP001497623">
    <property type="component" value="Unassembled WGS sequence"/>
</dbReference>
<dbReference type="AlphaFoldDB" id="A0AAV2PFB9"/>
<reference evidence="1 2" key="1">
    <citation type="submission" date="2024-05" db="EMBL/GenBank/DDBJ databases">
        <authorList>
            <person name="Wallberg A."/>
        </authorList>
    </citation>
    <scope>NUCLEOTIDE SEQUENCE [LARGE SCALE GENOMIC DNA]</scope>
</reference>
<comment type="caution">
    <text evidence="1">The sequence shown here is derived from an EMBL/GenBank/DDBJ whole genome shotgun (WGS) entry which is preliminary data.</text>
</comment>
<accession>A0AAV2PFB9</accession>
<gene>
    <name evidence="1" type="ORF">MNOR_LOCUS6</name>
</gene>
<evidence type="ECO:0000313" key="1">
    <source>
        <dbReference type="EMBL" id="CAL4058543.1"/>
    </source>
</evidence>
<organism evidence="1 2">
    <name type="scientific">Meganyctiphanes norvegica</name>
    <name type="common">Northern krill</name>
    <name type="synonym">Thysanopoda norvegica</name>
    <dbReference type="NCBI Taxonomy" id="48144"/>
    <lineage>
        <taxon>Eukaryota</taxon>
        <taxon>Metazoa</taxon>
        <taxon>Ecdysozoa</taxon>
        <taxon>Arthropoda</taxon>
        <taxon>Crustacea</taxon>
        <taxon>Multicrustacea</taxon>
        <taxon>Malacostraca</taxon>
        <taxon>Eumalacostraca</taxon>
        <taxon>Eucarida</taxon>
        <taxon>Euphausiacea</taxon>
        <taxon>Euphausiidae</taxon>
        <taxon>Meganyctiphanes</taxon>
    </lineage>
</organism>
<name>A0AAV2PFB9_MEGNR</name>